<gene>
    <name evidence="1" type="ORF">RF091_11030</name>
</gene>
<dbReference type="Pfam" id="PF06252">
    <property type="entry name" value="GemA"/>
    <property type="match status" value="1"/>
</dbReference>
<dbReference type="AlphaFoldDB" id="A0ABD5BI48"/>
<comment type="caution">
    <text evidence="1">The sequence shown here is derived from an EMBL/GenBank/DDBJ whole genome shotgun (WGS) entry which is preliminary data.</text>
</comment>
<accession>A0ABD5BI48</accession>
<dbReference type="Proteomes" id="UP001234811">
    <property type="component" value="Unassembled WGS sequence"/>
</dbReference>
<proteinExistence type="predicted"/>
<evidence type="ECO:0000313" key="1">
    <source>
        <dbReference type="EMBL" id="MDQ9556045.1"/>
    </source>
</evidence>
<organism evidence="1 2">
    <name type="scientific">Serratia marcescens</name>
    <dbReference type="NCBI Taxonomy" id="615"/>
    <lineage>
        <taxon>Bacteria</taxon>
        <taxon>Pseudomonadati</taxon>
        <taxon>Pseudomonadota</taxon>
        <taxon>Gammaproteobacteria</taxon>
        <taxon>Enterobacterales</taxon>
        <taxon>Yersiniaceae</taxon>
        <taxon>Serratia</taxon>
    </lineage>
</organism>
<reference evidence="1 2" key="1">
    <citation type="submission" date="2023-07" db="EMBL/GenBank/DDBJ databases">
        <title>Pathogens genome sequencing project 196.</title>
        <authorList>
            <person name="Cao X."/>
        </authorList>
    </citation>
    <scope>NUCLEOTIDE SEQUENCE [LARGE SCALE GENOMIC DNA]</scope>
    <source>
        <strain evidence="1 2">SM41</strain>
    </source>
</reference>
<evidence type="ECO:0000313" key="2">
    <source>
        <dbReference type="Proteomes" id="UP001234811"/>
    </source>
</evidence>
<sequence>MDKPQLIRLIHVAKGKLKLDDETYRVLLANTANGKTSCSKMTHAELTDVYSELQQRGFKRSFKKPQTRVKPNSKGAPRVEEINKIRAIWGTMFRHGFVGSDSELALNAYIKRMTSQLNRGVGVDEVGWLDGHLAFRVLECIKQWHIRLMLAAMTDRKLPLPTDPVTGAERRGYDAVVNAYEGSL</sequence>
<protein>
    <submittedName>
        <fullName evidence="1">Regulatory protein GemA</fullName>
    </submittedName>
</protein>
<dbReference type="InterPro" id="IPR009363">
    <property type="entry name" value="Phage_Mu_Gp16"/>
</dbReference>
<dbReference type="RefSeq" id="WP_094859767.1">
    <property type="nucleotide sequence ID" value="NZ_CP047682.1"/>
</dbReference>
<name>A0ABD5BI48_SERMA</name>
<dbReference type="EMBL" id="JAVIPQ010000156">
    <property type="protein sequence ID" value="MDQ9556045.1"/>
    <property type="molecule type" value="Genomic_DNA"/>
</dbReference>